<comment type="caution">
    <text evidence="3">The sequence shown here is derived from an EMBL/GenBank/DDBJ whole genome shotgun (WGS) entry which is preliminary data.</text>
</comment>
<feature type="domain" description="Core shell protein Gag P30" evidence="2">
    <location>
        <begin position="2"/>
        <end position="80"/>
    </location>
</feature>
<dbReference type="Proteomes" id="UP000796761">
    <property type="component" value="Unassembled WGS sequence"/>
</dbReference>
<dbReference type="InterPro" id="IPR003036">
    <property type="entry name" value="Gag_P30"/>
</dbReference>
<dbReference type="Pfam" id="PF02093">
    <property type="entry name" value="Gag_p30"/>
    <property type="match status" value="1"/>
</dbReference>
<evidence type="ECO:0000256" key="1">
    <source>
        <dbReference type="SAM" id="MobiDB-lite"/>
    </source>
</evidence>
<name>A0A8K1FYA7_9PASS</name>
<evidence type="ECO:0000313" key="4">
    <source>
        <dbReference type="Proteomes" id="UP000796761"/>
    </source>
</evidence>
<feature type="region of interest" description="Disordered" evidence="1">
    <location>
        <begin position="87"/>
        <end position="127"/>
    </location>
</feature>
<protein>
    <recommendedName>
        <fullName evidence="2">Core shell protein Gag P30 domain-containing protein</fullName>
    </recommendedName>
</protein>
<accession>A0A8K1FYA7</accession>
<dbReference type="Gene3D" id="1.10.375.10">
    <property type="entry name" value="Human Immunodeficiency Virus Type 1 Capsid Protein"/>
    <property type="match status" value="1"/>
</dbReference>
<dbReference type="GO" id="GO:0019068">
    <property type="term" value="P:virion assembly"/>
    <property type="evidence" value="ECO:0007669"/>
    <property type="project" value="InterPro"/>
</dbReference>
<dbReference type="EMBL" id="SWJQ01001523">
    <property type="protein sequence ID" value="TRZ08020.1"/>
    <property type="molecule type" value="Genomic_DNA"/>
</dbReference>
<dbReference type="InterPro" id="IPR008919">
    <property type="entry name" value="Retrov_capsid_N"/>
</dbReference>
<sequence length="151" mass="17144">MIMKTQNPDWEDIQVILDTLMDDTERDMVFQAEKDRAREDIRNGLVTGTLDYNFPTEDPEWNPNDPSGIDMLRLKRPLLGKLVRPEVNASGIQRTPSRLDSCGKAGEQRDREDPITPTLTGQAHPPDPPVFLGYEMGQKLSKLDRAVYMCS</sequence>
<organism evidence="3 4">
    <name type="scientific">Zosterops borbonicus</name>
    <dbReference type="NCBI Taxonomy" id="364589"/>
    <lineage>
        <taxon>Eukaryota</taxon>
        <taxon>Metazoa</taxon>
        <taxon>Chordata</taxon>
        <taxon>Craniata</taxon>
        <taxon>Vertebrata</taxon>
        <taxon>Euteleostomi</taxon>
        <taxon>Archelosauria</taxon>
        <taxon>Archosauria</taxon>
        <taxon>Dinosauria</taxon>
        <taxon>Saurischia</taxon>
        <taxon>Theropoda</taxon>
        <taxon>Coelurosauria</taxon>
        <taxon>Aves</taxon>
        <taxon>Neognathae</taxon>
        <taxon>Neoaves</taxon>
        <taxon>Telluraves</taxon>
        <taxon>Australaves</taxon>
        <taxon>Passeriformes</taxon>
        <taxon>Sylvioidea</taxon>
        <taxon>Zosteropidae</taxon>
        <taxon>Zosterops</taxon>
    </lineage>
</organism>
<reference evidence="3" key="1">
    <citation type="submission" date="2019-04" db="EMBL/GenBank/DDBJ databases">
        <title>Genome assembly of Zosterops borbonicus 15179.</title>
        <authorList>
            <person name="Leroy T."/>
            <person name="Anselmetti Y."/>
            <person name="Tilak M.-K."/>
            <person name="Nabholz B."/>
        </authorList>
    </citation>
    <scope>NUCLEOTIDE SEQUENCE</scope>
    <source>
        <strain evidence="3">HGM_15179</strain>
        <tissue evidence="3">Muscle</tissue>
    </source>
</reference>
<evidence type="ECO:0000313" key="3">
    <source>
        <dbReference type="EMBL" id="TRZ08020.1"/>
    </source>
</evidence>
<gene>
    <name evidence="3" type="ORF">HGM15179_019087</name>
</gene>
<keyword evidence="4" id="KW-1185">Reference proteome</keyword>
<dbReference type="AlphaFoldDB" id="A0A8K1FYA7"/>
<evidence type="ECO:0000259" key="2">
    <source>
        <dbReference type="Pfam" id="PF02093"/>
    </source>
</evidence>
<dbReference type="OrthoDB" id="9422159at2759"/>
<dbReference type="SUPFAM" id="SSF47943">
    <property type="entry name" value="Retrovirus capsid protein, N-terminal core domain"/>
    <property type="match status" value="1"/>
</dbReference>
<proteinExistence type="predicted"/>